<evidence type="ECO:0000313" key="2">
    <source>
        <dbReference type="Proteomes" id="UP000720189"/>
    </source>
</evidence>
<gene>
    <name evidence="1" type="ORF">BKA55DRAFT_712730</name>
</gene>
<reference evidence="1" key="1">
    <citation type="journal article" date="2021" name="Nat. Commun.">
        <title>Genetic determinants of endophytism in the Arabidopsis root mycobiome.</title>
        <authorList>
            <person name="Mesny F."/>
            <person name="Miyauchi S."/>
            <person name="Thiergart T."/>
            <person name="Pickel B."/>
            <person name="Atanasova L."/>
            <person name="Karlsson M."/>
            <person name="Huettel B."/>
            <person name="Barry K.W."/>
            <person name="Haridas S."/>
            <person name="Chen C."/>
            <person name="Bauer D."/>
            <person name="Andreopoulos W."/>
            <person name="Pangilinan J."/>
            <person name="LaButti K."/>
            <person name="Riley R."/>
            <person name="Lipzen A."/>
            <person name="Clum A."/>
            <person name="Drula E."/>
            <person name="Henrissat B."/>
            <person name="Kohler A."/>
            <person name="Grigoriev I.V."/>
            <person name="Martin F.M."/>
            <person name="Hacquard S."/>
        </authorList>
    </citation>
    <scope>NUCLEOTIDE SEQUENCE</scope>
    <source>
        <strain evidence="1">MPI-CAGE-AT-0023</strain>
    </source>
</reference>
<sequence>MLATRQNNSLAPIQNGYPEHLGDYNVLVLRLMPNNFQEPLTYYRDVLQLLSMPDNF</sequence>
<evidence type="ECO:0000313" key="1">
    <source>
        <dbReference type="EMBL" id="KAH7231591.1"/>
    </source>
</evidence>
<keyword evidence="2" id="KW-1185">Reference proteome</keyword>
<dbReference type="RefSeq" id="XP_046043528.1">
    <property type="nucleotide sequence ID" value="XM_046200832.1"/>
</dbReference>
<organism evidence="1 2">
    <name type="scientific">Fusarium redolens</name>
    <dbReference type="NCBI Taxonomy" id="48865"/>
    <lineage>
        <taxon>Eukaryota</taxon>
        <taxon>Fungi</taxon>
        <taxon>Dikarya</taxon>
        <taxon>Ascomycota</taxon>
        <taxon>Pezizomycotina</taxon>
        <taxon>Sordariomycetes</taxon>
        <taxon>Hypocreomycetidae</taxon>
        <taxon>Hypocreales</taxon>
        <taxon>Nectriaceae</taxon>
        <taxon>Fusarium</taxon>
        <taxon>Fusarium redolens species complex</taxon>
    </lineage>
</organism>
<dbReference type="Proteomes" id="UP000720189">
    <property type="component" value="Unassembled WGS sequence"/>
</dbReference>
<dbReference type="OrthoDB" id="10479472at2759"/>
<accession>A0A9P9G332</accession>
<dbReference type="GeneID" id="70230786"/>
<proteinExistence type="predicted"/>
<feature type="non-terminal residue" evidence="1">
    <location>
        <position position="56"/>
    </location>
</feature>
<dbReference type="AlphaFoldDB" id="A0A9P9G332"/>
<comment type="caution">
    <text evidence="1">The sequence shown here is derived from an EMBL/GenBank/DDBJ whole genome shotgun (WGS) entry which is preliminary data.</text>
</comment>
<dbReference type="EMBL" id="JAGMUX010000020">
    <property type="protein sequence ID" value="KAH7231591.1"/>
    <property type="molecule type" value="Genomic_DNA"/>
</dbReference>
<protein>
    <submittedName>
        <fullName evidence="1">Uncharacterized protein</fullName>
    </submittedName>
</protein>
<name>A0A9P9G332_FUSRE</name>